<gene>
    <name evidence="2" type="ORF">QC818_15145</name>
</gene>
<dbReference type="EMBL" id="JARWAK010000014">
    <property type="protein sequence ID" value="MDR5868126.1"/>
    <property type="molecule type" value="Genomic_DNA"/>
</dbReference>
<protein>
    <submittedName>
        <fullName evidence="2">Uncharacterized protein</fullName>
    </submittedName>
</protein>
<comment type="caution">
    <text evidence="2">The sequence shown here is derived from an EMBL/GenBank/DDBJ whole genome shotgun (WGS) entry which is preliminary data.</text>
</comment>
<evidence type="ECO:0000313" key="2">
    <source>
        <dbReference type="EMBL" id="MDR5868126.1"/>
    </source>
</evidence>
<evidence type="ECO:0000256" key="1">
    <source>
        <dbReference type="SAM" id="MobiDB-lite"/>
    </source>
</evidence>
<proteinExistence type="predicted"/>
<dbReference type="Proteomes" id="UP001264519">
    <property type="component" value="Unassembled WGS sequence"/>
</dbReference>
<dbReference type="RefSeq" id="WP_309653702.1">
    <property type="nucleotide sequence ID" value="NZ_JARWAK010000014.1"/>
</dbReference>
<sequence length="116" mass="12850">MGSIKNHAQADEAATMAASRTSYSLAREVLGLRAQLAELENQNSQLSAWIVEGDVERDKLAVRAREAEEELLHVQCQRDAAIQRAQMAEDGQNTAQERKHNPHSEQHGAHWEGVAP</sequence>
<reference evidence="2 3" key="1">
    <citation type="submission" date="2023-04" db="EMBL/GenBank/DDBJ databases">
        <title>A long-awaited taxogenomic arrangement of the family Halomonadaceae.</title>
        <authorList>
            <person name="De La Haba R."/>
            <person name="Chuvochina M."/>
            <person name="Wittouck S."/>
            <person name="Arahal D.R."/>
            <person name="Sanchez-Porro C."/>
            <person name="Hugenholtz P."/>
            <person name="Ventosa A."/>
        </authorList>
    </citation>
    <scope>NUCLEOTIDE SEQUENCE [LARGE SCALE GENOMIC DNA]</scope>
    <source>
        <strain evidence="2 3">DSM 23530</strain>
    </source>
</reference>
<feature type="compositionally biased region" description="Basic and acidic residues" evidence="1">
    <location>
        <begin position="96"/>
        <end position="110"/>
    </location>
</feature>
<evidence type="ECO:0000313" key="3">
    <source>
        <dbReference type="Proteomes" id="UP001264519"/>
    </source>
</evidence>
<accession>A0ABU1G5Z2</accession>
<name>A0ABU1G5Z2_9GAMM</name>
<feature type="region of interest" description="Disordered" evidence="1">
    <location>
        <begin position="83"/>
        <end position="116"/>
    </location>
</feature>
<organism evidence="2 3">
    <name type="scientific">Halomonas koreensis</name>
    <dbReference type="NCBI Taxonomy" id="245385"/>
    <lineage>
        <taxon>Bacteria</taxon>
        <taxon>Pseudomonadati</taxon>
        <taxon>Pseudomonadota</taxon>
        <taxon>Gammaproteobacteria</taxon>
        <taxon>Oceanospirillales</taxon>
        <taxon>Halomonadaceae</taxon>
        <taxon>Halomonas</taxon>
    </lineage>
</organism>
<keyword evidence="3" id="KW-1185">Reference proteome</keyword>